<evidence type="ECO:0000259" key="6">
    <source>
        <dbReference type="PROSITE" id="PS50865"/>
    </source>
</evidence>
<feature type="domain" description="MYND-type" evidence="6">
    <location>
        <begin position="454"/>
        <end position="504"/>
    </location>
</feature>
<dbReference type="Gene3D" id="6.10.140.2220">
    <property type="match status" value="1"/>
</dbReference>
<evidence type="ECO:0000256" key="1">
    <source>
        <dbReference type="ARBA" id="ARBA00022723"/>
    </source>
</evidence>
<reference evidence="7 8" key="1">
    <citation type="journal article" date="2021" name="Sci. Rep.">
        <title>The genome of the diatom Chaetoceros tenuissimus carries an ancient integrated fragment of an extant virus.</title>
        <authorList>
            <person name="Hongo Y."/>
            <person name="Kimura K."/>
            <person name="Takaki Y."/>
            <person name="Yoshida Y."/>
            <person name="Baba S."/>
            <person name="Kobayashi G."/>
            <person name="Nagasaki K."/>
            <person name="Hano T."/>
            <person name="Tomaru Y."/>
        </authorList>
    </citation>
    <scope>NUCLEOTIDE SEQUENCE [LARGE SCALE GENOMIC DNA]</scope>
    <source>
        <strain evidence="7 8">NIES-3715</strain>
    </source>
</reference>
<keyword evidence="1" id="KW-0479">Metal-binding</keyword>
<feature type="region of interest" description="Disordered" evidence="5">
    <location>
        <begin position="1"/>
        <end position="29"/>
    </location>
</feature>
<keyword evidence="2 4" id="KW-0863">Zinc-finger</keyword>
<feature type="compositionally biased region" description="Polar residues" evidence="5">
    <location>
        <begin position="189"/>
        <end position="199"/>
    </location>
</feature>
<sequence length="704" mass="81622">MGKKSKRRTGKTRQQKAVAANNVASQDDQVEQQIEDMTLENTSNASSQNNFVSSDMKQDDYYELSIENLQKEEDKNIQKFVPKSNIDTQVANAVPQRQPIPTGPHQQGIERKIRLTTEGRNDLTQAVLSSLRDPQGSSLRDPQGKMDPALLQKAKQSTGLKEKAILKAATMAREKELAKRQEAARKSATENPNRADSNLTAAVAPSSAVASTSQSQDESKTKSRVAKRQLQIDAILSTDEEKEAFEEFMIWSLSDEAEMNPKKFAKHASGIAKLFIAGEISIRKLLNKRRATLTKMEMKTKEYEYQECFQFLFSEMNFGSPEYEDDFRQQIYQTLIKRDRIEHSETPMYMVLYDSFQEVLSKWSNASKVCLDDDCIFAGASREEFDKLFSHILQEKIKYQVDSGNKTGMMKDKLFQKYYLHPFARGEEYLGKGRVYANNILNSVLRLYEESHRCWRCNQLHGQGNETKALICARCKCAVYCSKECQEKHWKKGEEFSHSHKKCCEGGLDERWSVYKSNTKRVERALRKGRIFTKPLIVNETEKECFLRPYESFDYFLCKPSSLHALCESMETFYKNIATLACGGKHLLFGDETISSQLEEKIRICYEDVIFEFDPGTLKEEEISDMERTAEMLRLEESYWTKYHTLWYEESYWTKYHTKRSSLSVERFITLYICLGFHPGKKRGNLDKFKIETNFVQALRYRHW</sequence>
<evidence type="ECO:0000313" key="7">
    <source>
        <dbReference type="EMBL" id="GFH44494.1"/>
    </source>
</evidence>
<dbReference type="SUPFAM" id="SSF144232">
    <property type="entry name" value="HIT/MYND zinc finger-like"/>
    <property type="match status" value="1"/>
</dbReference>
<dbReference type="EMBL" id="BLLK01000020">
    <property type="protein sequence ID" value="GFH44494.1"/>
    <property type="molecule type" value="Genomic_DNA"/>
</dbReference>
<accession>A0AAD3GZM8</accession>
<keyword evidence="8" id="KW-1185">Reference proteome</keyword>
<proteinExistence type="predicted"/>
<gene>
    <name evidence="7" type="ORF">CTEN210_00968</name>
</gene>
<dbReference type="Proteomes" id="UP001054902">
    <property type="component" value="Unassembled WGS sequence"/>
</dbReference>
<dbReference type="PROSITE" id="PS50865">
    <property type="entry name" value="ZF_MYND_2"/>
    <property type="match status" value="1"/>
</dbReference>
<keyword evidence="3" id="KW-0862">Zinc</keyword>
<protein>
    <recommendedName>
        <fullName evidence="6">MYND-type domain-containing protein</fullName>
    </recommendedName>
</protein>
<evidence type="ECO:0000256" key="4">
    <source>
        <dbReference type="PROSITE-ProRule" id="PRU00134"/>
    </source>
</evidence>
<dbReference type="AlphaFoldDB" id="A0AAD3GZM8"/>
<evidence type="ECO:0000313" key="8">
    <source>
        <dbReference type="Proteomes" id="UP001054902"/>
    </source>
</evidence>
<feature type="compositionally biased region" description="Basic and acidic residues" evidence="5">
    <location>
        <begin position="176"/>
        <end position="188"/>
    </location>
</feature>
<feature type="compositionally biased region" description="Low complexity" evidence="5">
    <location>
        <begin position="200"/>
        <end position="216"/>
    </location>
</feature>
<evidence type="ECO:0000256" key="2">
    <source>
        <dbReference type="ARBA" id="ARBA00022771"/>
    </source>
</evidence>
<evidence type="ECO:0000256" key="5">
    <source>
        <dbReference type="SAM" id="MobiDB-lite"/>
    </source>
</evidence>
<feature type="region of interest" description="Disordered" evidence="5">
    <location>
        <begin position="176"/>
        <end position="224"/>
    </location>
</feature>
<comment type="caution">
    <text evidence="7">The sequence shown here is derived from an EMBL/GenBank/DDBJ whole genome shotgun (WGS) entry which is preliminary data.</text>
</comment>
<dbReference type="GO" id="GO:0008270">
    <property type="term" value="F:zinc ion binding"/>
    <property type="evidence" value="ECO:0007669"/>
    <property type="project" value="UniProtKB-KW"/>
</dbReference>
<feature type="compositionally biased region" description="Basic residues" evidence="5">
    <location>
        <begin position="1"/>
        <end position="14"/>
    </location>
</feature>
<organism evidence="7 8">
    <name type="scientific">Chaetoceros tenuissimus</name>
    <dbReference type="NCBI Taxonomy" id="426638"/>
    <lineage>
        <taxon>Eukaryota</taxon>
        <taxon>Sar</taxon>
        <taxon>Stramenopiles</taxon>
        <taxon>Ochrophyta</taxon>
        <taxon>Bacillariophyta</taxon>
        <taxon>Coscinodiscophyceae</taxon>
        <taxon>Chaetocerotophycidae</taxon>
        <taxon>Chaetocerotales</taxon>
        <taxon>Chaetocerotaceae</taxon>
        <taxon>Chaetoceros</taxon>
    </lineage>
</organism>
<name>A0AAD3GZM8_9STRA</name>
<dbReference type="InterPro" id="IPR002893">
    <property type="entry name" value="Znf_MYND"/>
</dbReference>
<evidence type="ECO:0000256" key="3">
    <source>
        <dbReference type="ARBA" id="ARBA00022833"/>
    </source>
</evidence>